<dbReference type="Gene3D" id="3.40.50.1000">
    <property type="entry name" value="HAD superfamily/HAD-like"/>
    <property type="match status" value="1"/>
</dbReference>
<organism evidence="1 2">
    <name type="scientific">Sporosarcina jeotgali</name>
    <dbReference type="NCBI Taxonomy" id="3020056"/>
    <lineage>
        <taxon>Bacteria</taxon>
        <taxon>Bacillati</taxon>
        <taxon>Bacillota</taxon>
        <taxon>Bacilli</taxon>
        <taxon>Bacillales</taxon>
        <taxon>Caryophanaceae</taxon>
        <taxon>Sporosarcina</taxon>
    </lineage>
</organism>
<dbReference type="PANTHER" id="PTHR43434">
    <property type="entry name" value="PHOSPHOGLYCOLATE PHOSPHATASE"/>
    <property type="match status" value="1"/>
</dbReference>
<protein>
    <submittedName>
        <fullName evidence="1">Pyrophosphatase PpaX</fullName>
        <ecNumber evidence="1">3.6.1.1</ecNumber>
    </submittedName>
</protein>
<dbReference type="NCBIfam" id="TIGR01509">
    <property type="entry name" value="HAD-SF-IA-v3"/>
    <property type="match status" value="1"/>
</dbReference>
<dbReference type="InterPro" id="IPR006439">
    <property type="entry name" value="HAD-SF_hydro_IA"/>
</dbReference>
<evidence type="ECO:0000313" key="1">
    <source>
        <dbReference type="EMBL" id="WOV83497.1"/>
    </source>
</evidence>
<accession>A0ABZ0KSZ7</accession>
<keyword evidence="1" id="KW-0378">Hydrolase</keyword>
<dbReference type="PANTHER" id="PTHR43434:SF26">
    <property type="entry name" value="PYROPHOSPHATASE PPAX"/>
    <property type="match status" value="1"/>
</dbReference>
<name>A0ABZ0KSZ7_9BACL</name>
<dbReference type="InterPro" id="IPR041492">
    <property type="entry name" value="HAD_2"/>
</dbReference>
<dbReference type="InterPro" id="IPR050155">
    <property type="entry name" value="HAD-like_hydrolase_sf"/>
</dbReference>
<dbReference type="Gene3D" id="1.10.150.240">
    <property type="entry name" value="Putative phosphatase, domain 2"/>
    <property type="match status" value="1"/>
</dbReference>
<dbReference type="Proteomes" id="UP001303532">
    <property type="component" value="Chromosome"/>
</dbReference>
<proteinExistence type="predicted"/>
<dbReference type="NCBIfam" id="TIGR01549">
    <property type="entry name" value="HAD-SF-IA-v1"/>
    <property type="match status" value="1"/>
</dbReference>
<dbReference type="PRINTS" id="PR00413">
    <property type="entry name" value="HADHALOGNASE"/>
</dbReference>
<dbReference type="SUPFAM" id="SSF56784">
    <property type="entry name" value="HAD-like"/>
    <property type="match status" value="1"/>
</dbReference>
<dbReference type="GO" id="GO:0004427">
    <property type="term" value="F:inorganic diphosphate phosphatase activity"/>
    <property type="evidence" value="ECO:0007669"/>
    <property type="project" value="UniProtKB-EC"/>
</dbReference>
<dbReference type="SFLD" id="SFLDS00003">
    <property type="entry name" value="Haloacid_Dehalogenase"/>
    <property type="match status" value="1"/>
</dbReference>
<reference evidence="1 2" key="1">
    <citation type="submission" date="2023-01" db="EMBL/GenBank/DDBJ databases">
        <title>Sporosarcina sp. nov., isolated from Korean tranditional fermented seafood 'Jeotgal'.</title>
        <authorList>
            <person name="Yang A.-I."/>
        </authorList>
    </citation>
    <scope>NUCLEOTIDE SEQUENCE [LARGE SCALE GENOMIC DNA]</scope>
    <source>
        <strain evidence="1 2">B2O-1</strain>
    </source>
</reference>
<dbReference type="InterPro" id="IPR023214">
    <property type="entry name" value="HAD_sf"/>
</dbReference>
<dbReference type="SFLD" id="SFLDG01129">
    <property type="entry name" value="C1.5:_HAD__Beta-PGM__Phosphata"/>
    <property type="match status" value="1"/>
</dbReference>
<dbReference type="RefSeq" id="WP_323691192.1">
    <property type="nucleotide sequence ID" value="NZ_CP116341.1"/>
</dbReference>
<dbReference type="InterPro" id="IPR036412">
    <property type="entry name" value="HAD-like_sf"/>
</dbReference>
<dbReference type="CDD" id="cd02616">
    <property type="entry name" value="HAD_PPase"/>
    <property type="match status" value="1"/>
</dbReference>
<sequence>MDKPITTILFDLDGTLLDTNELIMQSFEQLLGKHYPGQYTRTEILPFLGPTLAETFTKMDPSKTEGMIQEYREWNMTNHDRLVSEFDGVTEVLTHLANHGIRMAVVSTKRNDMVQKGLDLIGISHLFETVIGLDNVQNPKPDPEPLLLAIERLHASKEEVLMVGDNYHDIEGGKNAGVRTAAVSWSLKGPEFLSTFNPDYMLNHISDLYELTGVKVK</sequence>
<dbReference type="SFLD" id="SFLDG01135">
    <property type="entry name" value="C1.5.6:_HAD__Beta-PGM__Phospha"/>
    <property type="match status" value="1"/>
</dbReference>
<keyword evidence="2" id="KW-1185">Reference proteome</keyword>
<dbReference type="Pfam" id="PF13419">
    <property type="entry name" value="HAD_2"/>
    <property type="match status" value="1"/>
</dbReference>
<dbReference type="EMBL" id="CP116341">
    <property type="protein sequence ID" value="WOV83497.1"/>
    <property type="molecule type" value="Genomic_DNA"/>
</dbReference>
<gene>
    <name evidence="1" type="primary">ppaX</name>
    <name evidence="1" type="ORF">PGH26_11370</name>
</gene>
<dbReference type="NCBIfam" id="NF009804">
    <property type="entry name" value="PRK13288.1"/>
    <property type="match status" value="1"/>
</dbReference>
<evidence type="ECO:0000313" key="2">
    <source>
        <dbReference type="Proteomes" id="UP001303532"/>
    </source>
</evidence>
<dbReference type="EC" id="3.6.1.1" evidence="1"/>
<dbReference type="InterPro" id="IPR023198">
    <property type="entry name" value="PGP-like_dom2"/>
</dbReference>